<dbReference type="Proteomes" id="UP001603857">
    <property type="component" value="Unassembled WGS sequence"/>
</dbReference>
<evidence type="ECO:0000313" key="1">
    <source>
        <dbReference type="EMBL" id="KAL2325431.1"/>
    </source>
</evidence>
<dbReference type="AlphaFoldDB" id="A0ABD1LPM6"/>
<sequence length="51" mass="6089">MSRYSFEENKVGLDERILKRRREYSRIFVKSKPKIGRQAAHSWSEKGNGVY</sequence>
<protein>
    <submittedName>
        <fullName evidence="1">Uncharacterized protein</fullName>
    </submittedName>
</protein>
<dbReference type="EMBL" id="JBGMDY010000008">
    <property type="protein sequence ID" value="KAL2325431.1"/>
    <property type="molecule type" value="Genomic_DNA"/>
</dbReference>
<name>A0ABD1LPM6_9FABA</name>
<comment type="caution">
    <text evidence="1">The sequence shown here is derived from an EMBL/GenBank/DDBJ whole genome shotgun (WGS) entry which is preliminary data.</text>
</comment>
<gene>
    <name evidence="1" type="ORF">Fmac_024489</name>
</gene>
<evidence type="ECO:0000313" key="2">
    <source>
        <dbReference type="Proteomes" id="UP001603857"/>
    </source>
</evidence>
<keyword evidence="2" id="KW-1185">Reference proteome</keyword>
<accession>A0ABD1LPM6</accession>
<reference evidence="1 2" key="1">
    <citation type="submission" date="2024-08" db="EMBL/GenBank/DDBJ databases">
        <title>Insights into the chromosomal genome structure of Flemingia macrophylla.</title>
        <authorList>
            <person name="Ding Y."/>
            <person name="Zhao Y."/>
            <person name="Bi W."/>
            <person name="Wu M."/>
            <person name="Zhao G."/>
            <person name="Gong Y."/>
            <person name="Li W."/>
            <person name="Zhang P."/>
        </authorList>
    </citation>
    <scope>NUCLEOTIDE SEQUENCE [LARGE SCALE GENOMIC DNA]</scope>
    <source>
        <strain evidence="1">DYQJB</strain>
        <tissue evidence="1">Leaf</tissue>
    </source>
</reference>
<proteinExistence type="predicted"/>
<organism evidence="1 2">
    <name type="scientific">Flemingia macrophylla</name>
    <dbReference type="NCBI Taxonomy" id="520843"/>
    <lineage>
        <taxon>Eukaryota</taxon>
        <taxon>Viridiplantae</taxon>
        <taxon>Streptophyta</taxon>
        <taxon>Embryophyta</taxon>
        <taxon>Tracheophyta</taxon>
        <taxon>Spermatophyta</taxon>
        <taxon>Magnoliopsida</taxon>
        <taxon>eudicotyledons</taxon>
        <taxon>Gunneridae</taxon>
        <taxon>Pentapetalae</taxon>
        <taxon>rosids</taxon>
        <taxon>fabids</taxon>
        <taxon>Fabales</taxon>
        <taxon>Fabaceae</taxon>
        <taxon>Papilionoideae</taxon>
        <taxon>50 kb inversion clade</taxon>
        <taxon>NPAAA clade</taxon>
        <taxon>indigoferoid/millettioid clade</taxon>
        <taxon>Phaseoleae</taxon>
        <taxon>Flemingia</taxon>
    </lineage>
</organism>